<dbReference type="Pfam" id="PF00690">
    <property type="entry name" value="Cation_ATPase_N"/>
    <property type="match status" value="1"/>
</dbReference>
<dbReference type="GO" id="GO:0022857">
    <property type="term" value="F:transmembrane transporter activity"/>
    <property type="evidence" value="ECO:0007669"/>
    <property type="project" value="UniProtKB-ARBA"/>
</dbReference>
<organism evidence="3 4">
    <name type="scientific">Legionella israelensis</name>
    <dbReference type="NCBI Taxonomy" id="454"/>
    <lineage>
        <taxon>Bacteria</taxon>
        <taxon>Pseudomonadati</taxon>
        <taxon>Pseudomonadota</taxon>
        <taxon>Gammaproteobacteria</taxon>
        <taxon>Legionellales</taxon>
        <taxon>Legionellaceae</taxon>
        <taxon>Legionella</taxon>
    </lineage>
</organism>
<evidence type="ECO:0000313" key="4">
    <source>
        <dbReference type="Proteomes" id="UP000295517"/>
    </source>
</evidence>
<keyword evidence="1" id="KW-0812">Transmembrane</keyword>
<evidence type="ECO:0000313" key="3">
    <source>
        <dbReference type="EMBL" id="QBR84803.1"/>
    </source>
</evidence>
<gene>
    <name evidence="3" type="ORF">E3983_10840</name>
</gene>
<dbReference type="Proteomes" id="UP000295517">
    <property type="component" value="Chromosome"/>
</dbReference>
<protein>
    <recommendedName>
        <fullName evidence="2">Cation-transporting P-type ATPase N-terminal domain-containing protein</fullName>
    </recommendedName>
</protein>
<name>A0AAX1EID2_9GAMM</name>
<dbReference type="EMBL" id="CP038254">
    <property type="protein sequence ID" value="QBR84803.1"/>
    <property type="molecule type" value="Genomic_DNA"/>
</dbReference>
<dbReference type="InterPro" id="IPR004014">
    <property type="entry name" value="ATPase_P-typ_cation-transptr_N"/>
</dbReference>
<dbReference type="RefSeq" id="WP_058502990.1">
    <property type="nucleotide sequence ID" value="NZ_CP038273.1"/>
</dbReference>
<reference evidence="3 4" key="1">
    <citation type="submission" date="2019-03" db="EMBL/GenBank/DDBJ databases">
        <title>Diverse conjugative elements silence natural transformation in Legionella species.</title>
        <authorList>
            <person name="Durieux I."/>
            <person name="Ginevra C."/>
            <person name="Attaiech L."/>
            <person name="Picq K."/>
            <person name="Juan P.A."/>
            <person name="Jarraud S."/>
            <person name="Charpentier X."/>
        </authorList>
    </citation>
    <scope>NUCLEOTIDE SEQUENCE [LARGE SCALE GENOMIC DNA]</scope>
    <source>
        <strain evidence="3 4">HL-0427-4011</strain>
    </source>
</reference>
<evidence type="ECO:0000256" key="1">
    <source>
        <dbReference type="SAM" id="Phobius"/>
    </source>
</evidence>
<sequence length="80" mass="9494">MAESIWKCWFKHFHNIFIYVLLVIAIISFLLKHYIDMVVIFSVFRAVGRSMIRHMLAHSFFCEDVAGILSLLREEICLFL</sequence>
<keyword evidence="1" id="KW-1133">Transmembrane helix</keyword>
<keyword evidence="1" id="KW-0472">Membrane</keyword>
<dbReference type="InterPro" id="IPR023298">
    <property type="entry name" value="ATPase_P-typ_TM_dom_sf"/>
</dbReference>
<dbReference type="SUPFAM" id="SSF81665">
    <property type="entry name" value="Calcium ATPase, transmembrane domain M"/>
    <property type="match status" value="1"/>
</dbReference>
<dbReference type="AlphaFoldDB" id="A0AAX1EID2"/>
<feature type="domain" description="Cation-transporting P-type ATPase N-terminal" evidence="2">
    <location>
        <begin position="3"/>
        <end position="28"/>
    </location>
</feature>
<accession>A0AAX1EID2</accession>
<proteinExistence type="predicted"/>
<feature type="transmembrane region" description="Helical" evidence="1">
    <location>
        <begin position="16"/>
        <end position="44"/>
    </location>
</feature>
<evidence type="ECO:0000259" key="2">
    <source>
        <dbReference type="Pfam" id="PF00690"/>
    </source>
</evidence>